<organism evidence="1 2">
    <name type="scientific">Pleurotus ostreatus (strain PC15)</name>
    <name type="common">Oyster mushroom</name>
    <dbReference type="NCBI Taxonomy" id="1137138"/>
    <lineage>
        <taxon>Eukaryota</taxon>
        <taxon>Fungi</taxon>
        <taxon>Dikarya</taxon>
        <taxon>Basidiomycota</taxon>
        <taxon>Agaricomycotina</taxon>
        <taxon>Agaricomycetes</taxon>
        <taxon>Agaricomycetidae</taxon>
        <taxon>Agaricales</taxon>
        <taxon>Pleurotineae</taxon>
        <taxon>Pleurotaceae</taxon>
        <taxon>Pleurotus</taxon>
    </lineage>
</organism>
<name>A0A067PAH6_PLEO1</name>
<dbReference type="AlphaFoldDB" id="A0A067PAH6"/>
<dbReference type="Proteomes" id="UP000027073">
    <property type="component" value="Unassembled WGS sequence"/>
</dbReference>
<accession>A0A067PAH6</accession>
<proteinExistence type="predicted"/>
<evidence type="ECO:0000313" key="2">
    <source>
        <dbReference type="Proteomes" id="UP000027073"/>
    </source>
</evidence>
<gene>
    <name evidence="1" type="ORF">PLEOSDRAFT_1031862</name>
</gene>
<feature type="non-terminal residue" evidence="1">
    <location>
        <position position="1"/>
    </location>
</feature>
<evidence type="ECO:0000313" key="1">
    <source>
        <dbReference type="EMBL" id="KDQ32866.1"/>
    </source>
</evidence>
<dbReference type="STRING" id="1137138.A0A067PAH6"/>
<dbReference type="VEuPathDB" id="FungiDB:PLEOSDRAFT_1031862"/>
<sequence>SLVAPKKYLTLPLGAVRPSGWLLDQLNVQINGLAGHEHEFYHYRQLLNAMVPNAILVNHTVINQKTEAFLNYVLDHQDSTGWLGPEVGTTKPRYLWGRYPFFFGAIQMVENNPALTDRVVNALHKFVPLANTMLKNNGEGVDDWAATRWEDFVMALQWLYDFHPNGKEDLLIDTMKRLKWTGVPWEKVFSAQHTPNPFNLPLTWHGVNMAEGLKALPATYRFTHNQSGPSI</sequence>
<dbReference type="HOGENOM" id="CLU_070634_0_0_1"/>
<dbReference type="EMBL" id="KL198004">
    <property type="protein sequence ID" value="KDQ32866.1"/>
    <property type="molecule type" value="Genomic_DNA"/>
</dbReference>
<protein>
    <submittedName>
        <fullName evidence="1">Uncharacterized protein</fullName>
    </submittedName>
</protein>
<dbReference type="OrthoDB" id="5358475at2759"/>
<reference evidence="2" key="1">
    <citation type="journal article" date="2014" name="Proc. Natl. Acad. Sci. U.S.A.">
        <title>Extensive sampling of basidiomycete genomes demonstrates inadequacy of the white-rot/brown-rot paradigm for wood decay fungi.</title>
        <authorList>
            <person name="Riley R."/>
            <person name="Salamov A.A."/>
            <person name="Brown D.W."/>
            <person name="Nagy L.G."/>
            <person name="Floudas D."/>
            <person name="Held B.W."/>
            <person name="Levasseur A."/>
            <person name="Lombard V."/>
            <person name="Morin E."/>
            <person name="Otillar R."/>
            <person name="Lindquist E.A."/>
            <person name="Sun H."/>
            <person name="LaButti K.M."/>
            <person name="Schmutz J."/>
            <person name="Jabbour D."/>
            <person name="Luo H."/>
            <person name="Baker S.E."/>
            <person name="Pisabarro A.G."/>
            <person name="Walton J.D."/>
            <person name="Blanchette R.A."/>
            <person name="Henrissat B."/>
            <person name="Martin F."/>
            <person name="Cullen D."/>
            <person name="Hibbett D.S."/>
            <person name="Grigoriev I.V."/>
        </authorList>
    </citation>
    <scope>NUCLEOTIDE SEQUENCE [LARGE SCALE GENOMIC DNA]</scope>
    <source>
        <strain evidence="2">PC15</strain>
    </source>
</reference>
<dbReference type="InParanoid" id="A0A067PAH6"/>